<protein>
    <submittedName>
        <fullName evidence="2">7, 8-dihydropterin-6-yl-methyl-4-(Beta-D-ribofuranosyl)aminobenzene 5'-phosphate synthase</fullName>
    </submittedName>
</protein>
<dbReference type="SMART" id="SM00849">
    <property type="entry name" value="Lactamase_B"/>
    <property type="match status" value="1"/>
</dbReference>
<dbReference type="CDD" id="cd07713">
    <property type="entry name" value="DHPS-like_MBL-fold"/>
    <property type="match status" value="1"/>
</dbReference>
<accession>A0A3N1UMN7</accession>
<evidence type="ECO:0000313" key="3">
    <source>
        <dbReference type="Proteomes" id="UP000276223"/>
    </source>
</evidence>
<dbReference type="Proteomes" id="UP000276223">
    <property type="component" value="Unassembled WGS sequence"/>
</dbReference>
<sequence>MTVHEGWATTLEALLDKQQRRVFAAGKEKAMAFRVTVLCENTVPVPALVGEHGFAAYVETPKATLLFDTGQGFGLIQNSLRLKKDLSKVDKLVLSHGHFDHTGGMLAFLGVRGPCPVVAHPDVLLERFRYMPVGPVEKPVSIGLPWKEAYLTTRGAQFQWLETFAEIAPDVFVTGEVPRRTDFETGDPKFVVRSNGDWTPDPFRDDYSMALKTSKGLVVILGCAHAGLINILDHLTRQTGEHRVYAVLGGTHLGFSPVDQLEKTMEALKRFDIQILAVSHCTGQGPIARLSAEFGTRFAFAPVGYVLDVAD</sequence>
<dbReference type="PANTHER" id="PTHR13754:SF13">
    <property type="entry name" value="METALLO-BETA-LACTAMASE SUPERFAMILY PROTEIN (AFU_ORTHOLOGUE AFUA_3G07630)"/>
    <property type="match status" value="1"/>
</dbReference>
<dbReference type="OrthoDB" id="9803916at2"/>
<gene>
    <name evidence="2" type="ORF">EDC27_2284</name>
</gene>
<dbReference type="InterPro" id="IPR052926">
    <property type="entry name" value="Metallo-beta-lactamase_dom"/>
</dbReference>
<evidence type="ECO:0000259" key="1">
    <source>
        <dbReference type="SMART" id="SM00849"/>
    </source>
</evidence>
<dbReference type="InterPro" id="IPR036866">
    <property type="entry name" value="RibonucZ/Hydroxyglut_hydro"/>
</dbReference>
<dbReference type="Pfam" id="PF00753">
    <property type="entry name" value="Lactamase_B"/>
    <property type="match status" value="1"/>
</dbReference>
<dbReference type="InterPro" id="IPR041712">
    <property type="entry name" value="DHPS-like_MBL-fold"/>
</dbReference>
<dbReference type="GO" id="GO:0016740">
    <property type="term" value="F:transferase activity"/>
    <property type="evidence" value="ECO:0007669"/>
    <property type="project" value="TreeGrafter"/>
</dbReference>
<proteinExistence type="predicted"/>
<dbReference type="EMBL" id="RJVA01000013">
    <property type="protein sequence ID" value="ROQ91008.1"/>
    <property type="molecule type" value="Genomic_DNA"/>
</dbReference>
<keyword evidence="3" id="KW-1185">Reference proteome</keyword>
<dbReference type="SUPFAM" id="SSF56281">
    <property type="entry name" value="Metallo-hydrolase/oxidoreductase"/>
    <property type="match status" value="1"/>
</dbReference>
<feature type="domain" description="Metallo-beta-lactamase" evidence="1">
    <location>
        <begin position="52"/>
        <end position="280"/>
    </location>
</feature>
<dbReference type="PANTHER" id="PTHR13754">
    <property type="entry name" value="METALLO-BETA-LACTAMASE SUPERFAMILY PROTEIN"/>
    <property type="match status" value="1"/>
</dbReference>
<dbReference type="AlphaFoldDB" id="A0A3N1UMN7"/>
<name>A0A3N1UMN7_9BACT</name>
<dbReference type="Gene3D" id="3.60.15.10">
    <property type="entry name" value="Ribonuclease Z/Hydroxyacylglutathione hydrolase-like"/>
    <property type="match status" value="1"/>
</dbReference>
<dbReference type="InterPro" id="IPR001279">
    <property type="entry name" value="Metallo-B-lactamas"/>
</dbReference>
<evidence type="ECO:0000313" key="2">
    <source>
        <dbReference type="EMBL" id="ROQ91008.1"/>
    </source>
</evidence>
<reference evidence="2 3" key="1">
    <citation type="submission" date="2018-11" db="EMBL/GenBank/DDBJ databases">
        <title>Genomic Encyclopedia of Type Strains, Phase IV (KMG-IV): sequencing the most valuable type-strain genomes for metagenomic binning, comparative biology and taxonomic classification.</title>
        <authorList>
            <person name="Goeker M."/>
        </authorList>
    </citation>
    <scope>NUCLEOTIDE SEQUENCE [LARGE SCALE GENOMIC DNA]</scope>
    <source>
        <strain evidence="2 3">DSM 22027</strain>
    </source>
</reference>
<organism evidence="2 3">
    <name type="scientific">Desulfosoma caldarium</name>
    <dbReference type="NCBI Taxonomy" id="610254"/>
    <lineage>
        <taxon>Bacteria</taxon>
        <taxon>Pseudomonadati</taxon>
        <taxon>Thermodesulfobacteriota</taxon>
        <taxon>Syntrophobacteria</taxon>
        <taxon>Syntrophobacterales</taxon>
        <taxon>Syntrophobacteraceae</taxon>
        <taxon>Desulfosoma</taxon>
    </lineage>
</organism>
<comment type="caution">
    <text evidence="2">The sequence shown here is derived from an EMBL/GenBank/DDBJ whole genome shotgun (WGS) entry which is preliminary data.</text>
</comment>